<gene>
    <name evidence="1" type="ORF">A2311_01035</name>
</gene>
<proteinExistence type="predicted"/>
<comment type="caution">
    <text evidence="1">The sequence shown here is derived from an EMBL/GenBank/DDBJ whole genome shotgun (WGS) entry which is preliminary data.</text>
</comment>
<reference evidence="1 2" key="1">
    <citation type="journal article" date="2016" name="Nat. Commun.">
        <title>Thousands of microbial genomes shed light on interconnected biogeochemical processes in an aquifer system.</title>
        <authorList>
            <person name="Anantharaman K."/>
            <person name="Brown C.T."/>
            <person name="Hug L.A."/>
            <person name="Sharon I."/>
            <person name="Castelle C.J."/>
            <person name="Probst A.J."/>
            <person name="Thomas B.C."/>
            <person name="Singh A."/>
            <person name="Wilkins M.J."/>
            <person name="Karaoz U."/>
            <person name="Brodie E.L."/>
            <person name="Williams K.H."/>
            <person name="Hubbard S.S."/>
            <person name="Banfield J.F."/>
        </authorList>
    </citation>
    <scope>NUCLEOTIDE SEQUENCE [LARGE SCALE GENOMIC DNA]</scope>
</reference>
<dbReference type="Proteomes" id="UP000178951">
    <property type="component" value="Unassembled WGS sequence"/>
</dbReference>
<organism evidence="1 2">
    <name type="scientific">candidate division WOR-1 bacterium RIFOXYB2_FULL_48_7</name>
    <dbReference type="NCBI Taxonomy" id="1802583"/>
    <lineage>
        <taxon>Bacteria</taxon>
        <taxon>Bacillati</taxon>
        <taxon>Saganbacteria</taxon>
    </lineage>
</organism>
<dbReference type="EMBL" id="MEUF01000046">
    <property type="protein sequence ID" value="OGC34268.1"/>
    <property type="molecule type" value="Genomic_DNA"/>
</dbReference>
<protein>
    <recommendedName>
        <fullName evidence="3">Outer membrane protein beta-barrel domain-containing protein</fullName>
    </recommendedName>
</protein>
<evidence type="ECO:0000313" key="1">
    <source>
        <dbReference type="EMBL" id="OGC34268.1"/>
    </source>
</evidence>
<dbReference type="AlphaFoldDB" id="A0A1F4TNI6"/>
<feature type="non-terminal residue" evidence="1">
    <location>
        <position position="1"/>
    </location>
</feature>
<name>A0A1F4TNI6_UNCSA</name>
<evidence type="ECO:0008006" key="3">
    <source>
        <dbReference type="Google" id="ProtNLM"/>
    </source>
</evidence>
<accession>A0A1F4TNI6</accession>
<sequence>LLLANTAALSFKRGFSAFFDLGFELPYTTSIPSGMNDAYLHAKYRFWQASDNEGLTGRIDFKFNNGNINQGLGSGDNDYCLMLIYSKQYGKGKAHFNLGHVNVGMNAGIQSDDYLAYLAAYEFPIIEGKSDLVFEYVANNALQPNPAFIQIGGRIAMSSVLKLDAGYSFGLNSNSIKNSLTYGLHYEF</sequence>
<evidence type="ECO:0000313" key="2">
    <source>
        <dbReference type="Proteomes" id="UP000178951"/>
    </source>
</evidence>